<evidence type="ECO:0000313" key="1">
    <source>
        <dbReference type="EMBL" id="GAC24616.1"/>
    </source>
</evidence>
<reference evidence="1 2" key="1">
    <citation type="journal article" date="2017" name="Antonie Van Leeuwenhoek">
        <title>Rhizobium rhizosphaerae sp. nov., a novel species isolated from rice rhizosphere.</title>
        <authorList>
            <person name="Zhao J.J."/>
            <person name="Zhang J."/>
            <person name="Zhang R.J."/>
            <person name="Zhang C.W."/>
            <person name="Yin H.Q."/>
            <person name="Zhang X.X."/>
        </authorList>
    </citation>
    <scope>NUCLEOTIDE SEQUENCE [LARGE SCALE GENOMIC DNA]</scope>
    <source>
        <strain evidence="1 2">KMM 241</strain>
    </source>
</reference>
<dbReference type="AlphaFoldDB" id="K6YKS5"/>
<proteinExistence type="predicted"/>
<name>K6YKS5_9ALTE</name>
<gene>
    <name evidence="1" type="ORF">GMES_2320</name>
</gene>
<dbReference type="Proteomes" id="UP000006263">
    <property type="component" value="Unassembled WGS sequence"/>
</dbReference>
<protein>
    <submittedName>
        <fullName evidence="1">Uncharacterized protein</fullName>
    </submittedName>
</protein>
<comment type="caution">
    <text evidence="1">The sequence shown here is derived from an EMBL/GenBank/DDBJ whole genome shotgun (WGS) entry which is preliminary data.</text>
</comment>
<dbReference type="EMBL" id="BAEP01000047">
    <property type="protein sequence ID" value="GAC24616.1"/>
    <property type="molecule type" value="Genomic_DNA"/>
</dbReference>
<evidence type="ECO:0000313" key="2">
    <source>
        <dbReference type="Proteomes" id="UP000006263"/>
    </source>
</evidence>
<organism evidence="1 2">
    <name type="scientific">Paraglaciecola mesophila KMM 241</name>
    <dbReference type="NCBI Taxonomy" id="1128912"/>
    <lineage>
        <taxon>Bacteria</taxon>
        <taxon>Pseudomonadati</taxon>
        <taxon>Pseudomonadota</taxon>
        <taxon>Gammaproteobacteria</taxon>
        <taxon>Alteromonadales</taxon>
        <taxon>Alteromonadaceae</taxon>
        <taxon>Paraglaciecola</taxon>
    </lineage>
</organism>
<sequence length="63" mass="6988">MGEIPIFLANADEPNTNLSAPQLNTTNHNKNNNASTITKTHLFLYQYLIVAKSTAFAYSLCDK</sequence>
<accession>K6YKS5</accession>